<dbReference type="AlphaFoldDB" id="A0A0F9QDL6"/>
<organism evidence="2">
    <name type="scientific">marine sediment metagenome</name>
    <dbReference type="NCBI Taxonomy" id="412755"/>
    <lineage>
        <taxon>unclassified sequences</taxon>
        <taxon>metagenomes</taxon>
        <taxon>ecological metagenomes</taxon>
    </lineage>
</organism>
<proteinExistence type="predicted"/>
<dbReference type="InterPro" id="IPR038514">
    <property type="entry name" value="AAR2_C_sf"/>
</dbReference>
<dbReference type="EMBL" id="LAZR01002061">
    <property type="protein sequence ID" value="KKN35132.1"/>
    <property type="molecule type" value="Genomic_DNA"/>
</dbReference>
<dbReference type="Pfam" id="PF05282">
    <property type="entry name" value="AAR2"/>
    <property type="match status" value="1"/>
</dbReference>
<name>A0A0F9QDL6_9ZZZZ</name>
<feature type="domain" description="AAR2 C-terminal" evidence="1">
    <location>
        <begin position="79"/>
        <end position="220"/>
    </location>
</feature>
<dbReference type="InterPro" id="IPR033648">
    <property type="entry name" value="AAR2_C"/>
</dbReference>
<protein>
    <recommendedName>
        <fullName evidence="1">AAR2 C-terminal domain-containing protein</fullName>
    </recommendedName>
</protein>
<sequence>MKPSSVIVKVFDFEKKRFIDDSLENEVRYSQMASSGAMNKVLIPVTDRNPEKVVLWIKLVSHISNNFFPPKLHSEIPMTPPLDLSPEEITKYYLEEHKSRFEQAFLDTHKGNIESFLAEVQYAFVRAYVHKEDDVATNRWLHLIHSIYNAGKRNIEENSELFPPLINTIITQFNCLSDNYFSPDDEFIRGSMNLIEDMNDIGTKDLQDKAKEFNDYINKRRVKYFKNGIESV</sequence>
<dbReference type="Gene3D" id="1.25.40.550">
    <property type="entry name" value="Aar2, C-terminal domain-like"/>
    <property type="match status" value="1"/>
</dbReference>
<gene>
    <name evidence="2" type="ORF">LCGC14_0786760</name>
</gene>
<evidence type="ECO:0000259" key="1">
    <source>
        <dbReference type="Pfam" id="PF05282"/>
    </source>
</evidence>
<accession>A0A0F9QDL6</accession>
<reference evidence="2" key="1">
    <citation type="journal article" date="2015" name="Nature">
        <title>Complex archaea that bridge the gap between prokaryotes and eukaryotes.</title>
        <authorList>
            <person name="Spang A."/>
            <person name="Saw J.H."/>
            <person name="Jorgensen S.L."/>
            <person name="Zaremba-Niedzwiedzka K."/>
            <person name="Martijn J."/>
            <person name="Lind A.E."/>
            <person name="van Eijk R."/>
            <person name="Schleper C."/>
            <person name="Guy L."/>
            <person name="Ettema T.J."/>
        </authorList>
    </citation>
    <scope>NUCLEOTIDE SEQUENCE</scope>
</reference>
<evidence type="ECO:0000313" key="2">
    <source>
        <dbReference type="EMBL" id="KKN35132.1"/>
    </source>
</evidence>
<comment type="caution">
    <text evidence="2">The sequence shown here is derived from an EMBL/GenBank/DDBJ whole genome shotgun (WGS) entry which is preliminary data.</text>
</comment>